<accession>A0ABS8UX98</accession>
<organism evidence="2 3">
    <name type="scientific">Datura stramonium</name>
    <name type="common">Jimsonweed</name>
    <name type="synonym">Common thornapple</name>
    <dbReference type="NCBI Taxonomy" id="4076"/>
    <lineage>
        <taxon>Eukaryota</taxon>
        <taxon>Viridiplantae</taxon>
        <taxon>Streptophyta</taxon>
        <taxon>Embryophyta</taxon>
        <taxon>Tracheophyta</taxon>
        <taxon>Spermatophyta</taxon>
        <taxon>Magnoliopsida</taxon>
        <taxon>eudicotyledons</taxon>
        <taxon>Gunneridae</taxon>
        <taxon>Pentapetalae</taxon>
        <taxon>asterids</taxon>
        <taxon>lamiids</taxon>
        <taxon>Solanales</taxon>
        <taxon>Solanaceae</taxon>
        <taxon>Solanoideae</taxon>
        <taxon>Datureae</taxon>
        <taxon>Datura</taxon>
    </lineage>
</organism>
<feature type="non-terminal residue" evidence="2">
    <location>
        <position position="121"/>
    </location>
</feature>
<feature type="transmembrane region" description="Helical" evidence="1">
    <location>
        <begin position="19"/>
        <end position="37"/>
    </location>
</feature>
<evidence type="ECO:0000256" key="1">
    <source>
        <dbReference type="SAM" id="Phobius"/>
    </source>
</evidence>
<gene>
    <name evidence="2" type="ORF">HAX54_022808</name>
</gene>
<name>A0ABS8UX98_DATST</name>
<reference evidence="2 3" key="1">
    <citation type="journal article" date="2021" name="BMC Genomics">
        <title>Datura genome reveals duplications of psychoactive alkaloid biosynthetic genes and high mutation rate following tissue culture.</title>
        <authorList>
            <person name="Rajewski A."/>
            <person name="Carter-House D."/>
            <person name="Stajich J."/>
            <person name="Litt A."/>
        </authorList>
    </citation>
    <scope>NUCLEOTIDE SEQUENCE [LARGE SCALE GENOMIC DNA]</scope>
    <source>
        <strain evidence="2">AR-01</strain>
    </source>
</reference>
<dbReference type="EMBL" id="JACEIK010002754">
    <property type="protein sequence ID" value="MCD9638686.1"/>
    <property type="molecule type" value="Genomic_DNA"/>
</dbReference>
<sequence>KLVPRPACHRWFAESHWRFAALILFAMYFLLSSLLLGRRSTSGSRIESVIRRLPTAYMPELQVLCPPSATHRQSTDSFRWFSNVSSDFQSKPRPSVLCLPSLAFRASGPAARQSRAIPFFM</sequence>
<protein>
    <submittedName>
        <fullName evidence="2">Uncharacterized protein</fullName>
    </submittedName>
</protein>
<proteinExistence type="predicted"/>
<keyword evidence="1" id="KW-0812">Transmembrane</keyword>
<dbReference type="Proteomes" id="UP000823775">
    <property type="component" value="Unassembled WGS sequence"/>
</dbReference>
<evidence type="ECO:0000313" key="2">
    <source>
        <dbReference type="EMBL" id="MCD9638686.1"/>
    </source>
</evidence>
<comment type="caution">
    <text evidence="2">The sequence shown here is derived from an EMBL/GenBank/DDBJ whole genome shotgun (WGS) entry which is preliminary data.</text>
</comment>
<keyword evidence="3" id="KW-1185">Reference proteome</keyword>
<feature type="non-terminal residue" evidence="2">
    <location>
        <position position="1"/>
    </location>
</feature>
<keyword evidence="1" id="KW-0472">Membrane</keyword>
<evidence type="ECO:0000313" key="3">
    <source>
        <dbReference type="Proteomes" id="UP000823775"/>
    </source>
</evidence>
<keyword evidence="1" id="KW-1133">Transmembrane helix</keyword>